<comment type="caution">
    <text evidence="1">The sequence shown here is derived from an EMBL/GenBank/DDBJ whole genome shotgun (WGS) entry which is preliminary data.</text>
</comment>
<reference evidence="1 2" key="1">
    <citation type="submission" date="2015-08" db="EMBL/GenBank/DDBJ databases">
        <title>Genome sequencing of Penicillium nordicum.</title>
        <authorList>
            <person name="Nguyen H.D."/>
            <person name="Seifert K.A."/>
        </authorList>
    </citation>
    <scope>NUCLEOTIDE SEQUENCE [LARGE SCALE GENOMIC DNA]</scope>
    <source>
        <strain evidence="1 2">DAOMC 185683</strain>
    </source>
</reference>
<keyword evidence="2" id="KW-1185">Reference proteome</keyword>
<proteinExistence type="predicted"/>
<gene>
    <name evidence="1" type="ORF">ACN38_g2853</name>
</gene>
<dbReference type="Proteomes" id="UP000037696">
    <property type="component" value="Unassembled WGS sequence"/>
</dbReference>
<dbReference type="AlphaFoldDB" id="A0A0M9WIJ2"/>
<accession>A0A0M9WIJ2</accession>
<evidence type="ECO:0000313" key="1">
    <source>
        <dbReference type="EMBL" id="KOS46212.1"/>
    </source>
</evidence>
<dbReference type="EMBL" id="LHQQ01000032">
    <property type="protein sequence ID" value="KOS46212.1"/>
    <property type="molecule type" value="Genomic_DNA"/>
</dbReference>
<organism evidence="1 2">
    <name type="scientific">Penicillium nordicum</name>
    <dbReference type="NCBI Taxonomy" id="229535"/>
    <lineage>
        <taxon>Eukaryota</taxon>
        <taxon>Fungi</taxon>
        <taxon>Dikarya</taxon>
        <taxon>Ascomycota</taxon>
        <taxon>Pezizomycotina</taxon>
        <taxon>Eurotiomycetes</taxon>
        <taxon>Eurotiomycetidae</taxon>
        <taxon>Eurotiales</taxon>
        <taxon>Aspergillaceae</taxon>
        <taxon>Penicillium</taxon>
    </lineage>
</organism>
<protein>
    <submittedName>
        <fullName evidence="1">Uncharacterized protein</fullName>
    </submittedName>
</protein>
<name>A0A0M9WIJ2_9EURO</name>
<evidence type="ECO:0000313" key="2">
    <source>
        <dbReference type="Proteomes" id="UP000037696"/>
    </source>
</evidence>
<sequence>MHNRSQYIHTGLSPRWQSLGSRRVSREGYNSEAKAKRVDGTNLRPKATATIYAHLLYKSGLKWSRAHVSPFFLLSRSDRKSRPRDSQIPRFCAALLCGLG</sequence>